<feature type="non-terminal residue" evidence="2">
    <location>
        <position position="1"/>
    </location>
</feature>
<feature type="non-terminal residue" evidence="2">
    <location>
        <position position="42"/>
    </location>
</feature>
<evidence type="ECO:0000313" key="2">
    <source>
        <dbReference type="EMBL" id="CAA9514496.1"/>
    </source>
</evidence>
<accession>A0A6J4T6M1</accession>
<evidence type="ECO:0000256" key="1">
    <source>
        <dbReference type="SAM" id="MobiDB-lite"/>
    </source>
</evidence>
<organism evidence="2">
    <name type="scientific">uncultured Rubrobacteraceae bacterium</name>
    <dbReference type="NCBI Taxonomy" id="349277"/>
    <lineage>
        <taxon>Bacteria</taxon>
        <taxon>Bacillati</taxon>
        <taxon>Actinomycetota</taxon>
        <taxon>Rubrobacteria</taxon>
        <taxon>Rubrobacterales</taxon>
        <taxon>Rubrobacteraceae</taxon>
        <taxon>environmental samples</taxon>
    </lineage>
</organism>
<gene>
    <name evidence="2" type="ORF">AVDCRST_MAG05-3220</name>
</gene>
<name>A0A6J4T6M1_9ACTN</name>
<protein>
    <submittedName>
        <fullName evidence="2">Uncharacterized protein</fullName>
    </submittedName>
</protein>
<feature type="region of interest" description="Disordered" evidence="1">
    <location>
        <begin position="1"/>
        <end position="42"/>
    </location>
</feature>
<dbReference type="EMBL" id="CADCVM010000363">
    <property type="protein sequence ID" value="CAA9514496.1"/>
    <property type="molecule type" value="Genomic_DNA"/>
</dbReference>
<sequence length="42" mass="4491">RHASGCAQHRPLPLPAPPARHGARAHRRGAPLPAQRSADPRV</sequence>
<dbReference type="AlphaFoldDB" id="A0A6J4T6M1"/>
<proteinExistence type="predicted"/>
<reference evidence="2" key="1">
    <citation type="submission" date="2020-02" db="EMBL/GenBank/DDBJ databases">
        <authorList>
            <person name="Meier V. D."/>
        </authorList>
    </citation>
    <scope>NUCLEOTIDE SEQUENCE</scope>
    <source>
        <strain evidence="2">AVDCRST_MAG05</strain>
    </source>
</reference>